<feature type="domain" description="FBA" evidence="1">
    <location>
        <begin position="51"/>
        <end position="230"/>
    </location>
</feature>
<dbReference type="PROSITE" id="PS51114">
    <property type="entry name" value="FBA"/>
    <property type="match status" value="1"/>
</dbReference>
<name>A0A3B3Q6D1_9TELE</name>
<evidence type="ECO:0000313" key="3">
    <source>
        <dbReference type="Proteomes" id="UP000261540"/>
    </source>
</evidence>
<dbReference type="Ensembl" id="ENSPKIT00000025109.1">
    <property type="protein sequence ID" value="ENSPKIP00000001195.1"/>
    <property type="gene ID" value="ENSPKIG00000019587.1"/>
</dbReference>
<dbReference type="AlphaFoldDB" id="A0A3B3Q6D1"/>
<dbReference type="CTD" id="342897"/>
<organism evidence="2 3">
    <name type="scientific">Paramormyrops kingsleyae</name>
    <dbReference type="NCBI Taxonomy" id="1676925"/>
    <lineage>
        <taxon>Eukaryota</taxon>
        <taxon>Metazoa</taxon>
        <taxon>Chordata</taxon>
        <taxon>Craniata</taxon>
        <taxon>Vertebrata</taxon>
        <taxon>Euteleostomi</taxon>
        <taxon>Actinopterygii</taxon>
        <taxon>Neopterygii</taxon>
        <taxon>Teleostei</taxon>
        <taxon>Osteoglossocephala</taxon>
        <taxon>Osteoglossomorpha</taxon>
        <taxon>Osteoglossiformes</taxon>
        <taxon>Mormyridae</taxon>
        <taxon>Paramormyrops</taxon>
    </lineage>
</organism>
<dbReference type="InterPro" id="IPR008979">
    <property type="entry name" value="Galactose-bd-like_sf"/>
</dbReference>
<dbReference type="GO" id="GO:0019005">
    <property type="term" value="C:SCF ubiquitin ligase complex"/>
    <property type="evidence" value="ECO:0007669"/>
    <property type="project" value="TreeGrafter"/>
</dbReference>
<proteinExistence type="predicted"/>
<dbReference type="KEGG" id="pki:111844465"/>
<evidence type="ECO:0000313" key="2">
    <source>
        <dbReference type="Ensembl" id="ENSPKIP00000001195.1"/>
    </source>
</evidence>
<dbReference type="GeneTree" id="ENSGT00940000161313"/>
<accession>A0A3B3Q6D1</accession>
<evidence type="ECO:0000259" key="1">
    <source>
        <dbReference type="PROSITE" id="PS51114"/>
    </source>
</evidence>
<reference evidence="2" key="1">
    <citation type="submission" date="2025-08" db="UniProtKB">
        <authorList>
            <consortium name="Ensembl"/>
        </authorList>
    </citation>
    <scope>IDENTIFICATION</scope>
</reference>
<dbReference type="PANTHER" id="PTHR12125">
    <property type="entry name" value="F-BOX ONLY PROTEIN 6-LIKE PROTEIN"/>
    <property type="match status" value="1"/>
</dbReference>
<sequence>MAANDWKQKYGSELKLEENKLPMPDTVDWKSVYEKKPLGRNLLKNPSPFGLDHETPPPERELAGMFGAEPPRFEPEGDFSNWTKSNETLPYDTSGIPAGAVICHLPQFSWFTLEQKVDLKAEGFWDELLDDFQPDIAIEDWYEQSQIREPVYVLKVTLLGADGQTVIKEHVFTPEGGQSNDSHTWKQVTHVFSSYGPGVRQVHFLHKMKNMNMVQFHATRVTGSSVIVRPTRSTTH</sequence>
<protein>
    <submittedName>
        <fullName evidence="2">P1, F-box associated domain containing</fullName>
    </submittedName>
</protein>
<dbReference type="Proteomes" id="UP000261540">
    <property type="component" value="Unplaced"/>
</dbReference>
<dbReference type="GO" id="GO:0031146">
    <property type="term" value="P:SCF-dependent proteasomal ubiquitin-dependent protein catabolic process"/>
    <property type="evidence" value="ECO:0007669"/>
    <property type="project" value="TreeGrafter"/>
</dbReference>
<dbReference type="GO" id="GO:0036503">
    <property type="term" value="P:ERAD pathway"/>
    <property type="evidence" value="ECO:0007669"/>
    <property type="project" value="TreeGrafter"/>
</dbReference>
<dbReference type="SUPFAM" id="SSF49785">
    <property type="entry name" value="Galactose-binding domain-like"/>
    <property type="match status" value="1"/>
</dbReference>
<dbReference type="Gene3D" id="2.60.120.260">
    <property type="entry name" value="Galactose-binding domain-like"/>
    <property type="match status" value="1"/>
</dbReference>
<keyword evidence="3" id="KW-1185">Reference proteome</keyword>
<dbReference type="Pfam" id="PF04300">
    <property type="entry name" value="FBA"/>
    <property type="match status" value="1"/>
</dbReference>
<dbReference type="InterPro" id="IPR039752">
    <property type="entry name" value="F-box_only"/>
</dbReference>
<dbReference type="OrthoDB" id="1107553at2759"/>
<dbReference type="GeneID" id="111844465"/>
<dbReference type="SMART" id="SM01198">
    <property type="entry name" value="FBA"/>
    <property type="match status" value="1"/>
</dbReference>
<dbReference type="STRING" id="1676925.ENSPKIP00000001195"/>
<dbReference type="FunFam" id="2.60.120.260:FF:000012">
    <property type="entry name" value="F-box only protein 2"/>
    <property type="match status" value="1"/>
</dbReference>
<dbReference type="RefSeq" id="XP_023668727.1">
    <property type="nucleotide sequence ID" value="XM_023812959.2"/>
</dbReference>
<dbReference type="GO" id="GO:0005737">
    <property type="term" value="C:cytoplasm"/>
    <property type="evidence" value="ECO:0007669"/>
    <property type="project" value="TreeGrafter"/>
</dbReference>
<dbReference type="InterPro" id="IPR007397">
    <property type="entry name" value="F-box-assoc_dom"/>
</dbReference>
<dbReference type="GO" id="GO:0061630">
    <property type="term" value="F:ubiquitin protein ligase activity"/>
    <property type="evidence" value="ECO:0007669"/>
    <property type="project" value="TreeGrafter"/>
</dbReference>
<dbReference type="PANTHER" id="PTHR12125:SF1">
    <property type="entry name" value="F-BOX ONLY PROTEIN 50"/>
    <property type="match status" value="1"/>
</dbReference>
<dbReference type="GO" id="GO:0006516">
    <property type="term" value="P:glycoprotein catabolic process"/>
    <property type="evidence" value="ECO:0007669"/>
    <property type="project" value="TreeGrafter"/>
</dbReference>
<reference evidence="2" key="2">
    <citation type="submission" date="2025-09" db="UniProtKB">
        <authorList>
            <consortium name="Ensembl"/>
        </authorList>
    </citation>
    <scope>IDENTIFICATION</scope>
</reference>